<comment type="caution">
    <text evidence="1">The sequence shown here is derived from an EMBL/GenBank/DDBJ whole genome shotgun (WGS) entry which is preliminary data.</text>
</comment>
<name>A0AAV7JGQ8_9METZ</name>
<dbReference type="EMBL" id="JAKMXF010000341">
    <property type="protein sequence ID" value="KAI6647585.1"/>
    <property type="molecule type" value="Genomic_DNA"/>
</dbReference>
<reference evidence="1 2" key="1">
    <citation type="journal article" date="2023" name="BMC Biol.">
        <title>The compact genome of the sponge Oopsacas minuta (Hexactinellida) is lacking key metazoan core genes.</title>
        <authorList>
            <person name="Santini S."/>
            <person name="Schenkelaars Q."/>
            <person name="Jourda C."/>
            <person name="Duchesne M."/>
            <person name="Belahbib H."/>
            <person name="Rocher C."/>
            <person name="Selva M."/>
            <person name="Riesgo A."/>
            <person name="Vervoort M."/>
            <person name="Leys S.P."/>
            <person name="Kodjabachian L."/>
            <person name="Le Bivic A."/>
            <person name="Borchiellini C."/>
            <person name="Claverie J.M."/>
            <person name="Renard E."/>
        </authorList>
    </citation>
    <scope>NUCLEOTIDE SEQUENCE [LARGE SCALE GENOMIC DNA]</scope>
    <source>
        <strain evidence="1">SPO-2</strain>
    </source>
</reference>
<protein>
    <submittedName>
        <fullName evidence="1">Uncharacterized protein</fullName>
    </submittedName>
</protein>
<proteinExistence type="predicted"/>
<organism evidence="1 2">
    <name type="scientific">Oopsacas minuta</name>
    <dbReference type="NCBI Taxonomy" id="111878"/>
    <lineage>
        <taxon>Eukaryota</taxon>
        <taxon>Metazoa</taxon>
        <taxon>Porifera</taxon>
        <taxon>Hexactinellida</taxon>
        <taxon>Hexasterophora</taxon>
        <taxon>Lyssacinosida</taxon>
        <taxon>Leucopsacidae</taxon>
        <taxon>Oopsacas</taxon>
    </lineage>
</organism>
<evidence type="ECO:0000313" key="2">
    <source>
        <dbReference type="Proteomes" id="UP001165289"/>
    </source>
</evidence>
<dbReference type="Proteomes" id="UP001165289">
    <property type="component" value="Unassembled WGS sequence"/>
</dbReference>
<keyword evidence="2" id="KW-1185">Reference proteome</keyword>
<evidence type="ECO:0000313" key="1">
    <source>
        <dbReference type="EMBL" id="KAI6647585.1"/>
    </source>
</evidence>
<dbReference type="AlphaFoldDB" id="A0AAV7JGQ8"/>
<accession>A0AAV7JGQ8</accession>
<gene>
    <name evidence="1" type="ORF">LOD99_8762</name>
</gene>
<sequence>MELSIIAPSLAADPTNTLSPPGIIWAYAPKQKSLKSRTKRRELRYIIPLKTGITGCPTCGHPIMFPKLCANCLRVVLSCEWDYRQKHYTKDRLAIWKERWEAMKDEWIPLAIEEPKAPPVKDSS</sequence>